<accession>A0A6L6LUZ3</accession>
<dbReference type="InterPro" id="IPR040607">
    <property type="entry name" value="ALP_N"/>
</dbReference>
<dbReference type="Pfam" id="PF17989">
    <property type="entry name" value="ALP_N"/>
    <property type="match status" value="1"/>
</dbReference>
<gene>
    <name evidence="3" type="ORF">GMD59_14710</name>
</gene>
<name>A0A6L6LUZ3_9FIRM</name>
<comment type="caution">
    <text evidence="3">The sequence shown here is derived from an EMBL/GenBank/DDBJ whole genome shotgun (WGS) entry which is preliminary data.</text>
</comment>
<organism evidence="3 4">
    <name type="scientific">Ruthenibacterium lactatiformans</name>
    <dbReference type="NCBI Taxonomy" id="1550024"/>
    <lineage>
        <taxon>Bacteria</taxon>
        <taxon>Bacillati</taxon>
        <taxon>Bacillota</taxon>
        <taxon>Clostridia</taxon>
        <taxon>Eubacteriales</taxon>
        <taxon>Oscillospiraceae</taxon>
        <taxon>Ruthenibacterium</taxon>
    </lineage>
</organism>
<evidence type="ECO:0000259" key="1">
    <source>
        <dbReference type="Pfam" id="PF17989"/>
    </source>
</evidence>
<reference evidence="3 4" key="1">
    <citation type="journal article" date="2019" name="Nat. Med.">
        <title>A library of human gut bacterial isolates paired with longitudinal multiomics data enables mechanistic microbiome research.</title>
        <authorList>
            <person name="Poyet M."/>
            <person name="Groussin M."/>
            <person name="Gibbons S.M."/>
            <person name="Avila-Pacheco J."/>
            <person name="Jiang X."/>
            <person name="Kearney S.M."/>
            <person name="Perrotta A.R."/>
            <person name="Berdy B."/>
            <person name="Zhao S."/>
            <person name="Lieberman T.D."/>
            <person name="Swanson P.K."/>
            <person name="Smith M."/>
            <person name="Roesemann S."/>
            <person name="Alexander J.E."/>
            <person name="Rich S.A."/>
            <person name="Livny J."/>
            <person name="Vlamakis H."/>
            <person name="Clish C."/>
            <person name="Bullock K."/>
            <person name="Deik A."/>
            <person name="Scott J."/>
            <person name="Pierce K.A."/>
            <person name="Xavier R.J."/>
            <person name="Alm E.J."/>
        </authorList>
    </citation>
    <scope>NUCLEOTIDE SEQUENCE [LARGE SCALE GENOMIC DNA]</scope>
    <source>
        <strain evidence="3 4">BIOML-A4</strain>
    </source>
</reference>
<dbReference type="InterPro" id="IPR043129">
    <property type="entry name" value="ATPase_NBD"/>
</dbReference>
<proteinExistence type="predicted"/>
<dbReference type="Proteomes" id="UP000472755">
    <property type="component" value="Unassembled WGS sequence"/>
</dbReference>
<protein>
    <submittedName>
        <fullName evidence="3">Uncharacterized protein</fullName>
    </submittedName>
</protein>
<dbReference type="Gene3D" id="3.30.420.40">
    <property type="match status" value="2"/>
</dbReference>
<evidence type="ECO:0000313" key="4">
    <source>
        <dbReference type="Proteomes" id="UP000472755"/>
    </source>
</evidence>
<evidence type="ECO:0000259" key="2">
    <source>
        <dbReference type="Pfam" id="PF21522"/>
    </source>
</evidence>
<dbReference type="Pfam" id="PF21522">
    <property type="entry name" value="MreB-like_C"/>
    <property type="match status" value="1"/>
</dbReference>
<dbReference type="RefSeq" id="WP_055080583.1">
    <property type="nucleotide sequence ID" value="NZ_DBGFOS010000029.1"/>
</dbReference>
<dbReference type="AlphaFoldDB" id="A0A6L6LUZ3"/>
<dbReference type="EMBL" id="WMZU01000029">
    <property type="protein sequence ID" value="MTS28527.1"/>
    <property type="molecule type" value="Genomic_DNA"/>
</dbReference>
<dbReference type="InterPro" id="IPR049067">
    <property type="entry name" value="MreB-like_C"/>
</dbReference>
<feature type="domain" description="Actin-like protein N-terminal" evidence="1">
    <location>
        <begin position="58"/>
        <end position="146"/>
    </location>
</feature>
<dbReference type="SUPFAM" id="SSF53067">
    <property type="entry name" value="Actin-like ATPase domain"/>
    <property type="match status" value="2"/>
</dbReference>
<evidence type="ECO:0000313" key="3">
    <source>
        <dbReference type="EMBL" id="MTS28527.1"/>
    </source>
</evidence>
<sequence length="314" mass="34987">MSLTIISVDTGNKNIKTPNTQPFNSGLICHGTSAPPLSVETLRYDGKYYSLTEKRIPTMFDKTETEDFYILTLFAAAKEIAAQDGPKPAYRKDICLALGLPPTHLQELKPKYLKYFGRGGQRIEFTYNGTHYDLRVARVEVFPQGYAAVVPYLGKIRDKTRSYIIDIGGYTTDVVMLKKGGEPDLDFCESFNAGVIRMFDQVQRVVRNRHRRELDDYMVDAILRGTLDPGDAIRNAAFEAASSYARTLISSLREKGVDLDIAYPILIGGGSALMKDVIVSELGSPEYLHVEDVRANAIGYQLLAKARMNHDEAG</sequence>
<feature type="domain" description="Actin homologue MreB-like C-terminal" evidence="2">
    <location>
        <begin position="164"/>
        <end position="277"/>
    </location>
</feature>